<dbReference type="Proteomes" id="UP000663841">
    <property type="component" value="Unassembled WGS sequence"/>
</dbReference>
<dbReference type="PROSITE" id="PS50011">
    <property type="entry name" value="PROTEIN_KINASE_DOM"/>
    <property type="match status" value="1"/>
</dbReference>
<dbReference type="InterPro" id="IPR001680">
    <property type="entry name" value="WD40_rpt"/>
</dbReference>
<dbReference type="EMBL" id="CAJMWW010000514">
    <property type="protein sequence ID" value="CAE6472879.1"/>
    <property type="molecule type" value="Genomic_DNA"/>
</dbReference>
<dbReference type="PANTHER" id="PTHR45333:SF1">
    <property type="entry name" value="CHROMOSOME UNDETERMINED SCAFFOLD_625, WHOLE GENOME SHOTGUN SEQUENCE"/>
    <property type="match status" value="1"/>
</dbReference>
<proteinExistence type="predicted"/>
<dbReference type="InterPro" id="IPR020472">
    <property type="entry name" value="WD40_PAC1"/>
</dbReference>
<protein>
    <recommendedName>
        <fullName evidence="4">Protein kinase domain-containing protein</fullName>
    </recommendedName>
</protein>
<dbReference type="InterPro" id="IPR036322">
    <property type="entry name" value="WD40_repeat_dom_sf"/>
</dbReference>
<gene>
    <name evidence="5" type="ORF">RDB_LOCUS182252</name>
</gene>
<feature type="repeat" description="WD" evidence="3">
    <location>
        <begin position="35"/>
        <end position="67"/>
    </location>
</feature>
<dbReference type="InterPro" id="IPR011009">
    <property type="entry name" value="Kinase-like_dom_sf"/>
</dbReference>
<dbReference type="GO" id="GO:0005524">
    <property type="term" value="F:ATP binding"/>
    <property type="evidence" value="ECO:0007669"/>
    <property type="project" value="InterPro"/>
</dbReference>
<dbReference type="Pfam" id="PF00400">
    <property type="entry name" value="WD40"/>
    <property type="match status" value="7"/>
</dbReference>
<dbReference type="GO" id="GO:0004672">
    <property type="term" value="F:protein kinase activity"/>
    <property type="evidence" value="ECO:0007669"/>
    <property type="project" value="InterPro"/>
</dbReference>
<dbReference type="Gene3D" id="1.10.510.10">
    <property type="entry name" value="Transferase(Phosphotransferase) domain 1"/>
    <property type="match status" value="1"/>
</dbReference>
<reference evidence="5" key="1">
    <citation type="submission" date="2021-01" db="EMBL/GenBank/DDBJ databases">
        <authorList>
            <person name="Kaushik A."/>
        </authorList>
    </citation>
    <scope>NUCLEOTIDE SEQUENCE</scope>
    <source>
        <strain evidence="5">AG3-T5</strain>
    </source>
</reference>
<dbReference type="InterPro" id="IPR019775">
    <property type="entry name" value="WD40_repeat_CS"/>
</dbReference>
<dbReference type="SMART" id="SM00320">
    <property type="entry name" value="WD40"/>
    <property type="match status" value="7"/>
</dbReference>
<dbReference type="InterPro" id="IPR000719">
    <property type="entry name" value="Prot_kinase_dom"/>
</dbReference>
<dbReference type="Gene3D" id="2.130.10.10">
    <property type="entry name" value="YVTN repeat-like/Quinoprotein amine dehydrogenase"/>
    <property type="match status" value="3"/>
</dbReference>
<dbReference type="PROSITE" id="PS50082">
    <property type="entry name" value="WD_REPEATS_2"/>
    <property type="match status" value="5"/>
</dbReference>
<feature type="domain" description="Protein kinase" evidence="4">
    <location>
        <begin position="392"/>
        <end position="658"/>
    </location>
</feature>
<keyword evidence="2" id="KW-0677">Repeat</keyword>
<evidence type="ECO:0000256" key="2">
    <source>
        <dbReference type="ARBA" id="ARBA00022737"/>
    </source>
</evidence>
<dbReference type="SMART" id="SM00220">
    <property type="entry name" value="S_TKc"/>
    <property type="match status" value="1"/>
</dbReference>
<dbReference type="PROSITE" id="PS00678">
    <property type="entry name" value="WD_REPEATS_1"/>
    <property type="match status" value="4"/>
</dbReference>
<dbReference type="SUPFAM" id="SSF50978">
    <property type="entry name" value="WD40 repeat-like"/>
    <property type="match status" value="2"/>
</dbReference>
<feature type="repeat" description="WD" evidence="3">
    <location>
        <begin position="78"/>
        <end position="119"/>
    </location>
</feature>
<dbReference type="PROSITE" id="PS50294">
    <property type="entry name" value="WD_REPEATS_REGION"/>
    <property type="match status" value="5"/>
</dbReference>
<accession>A0A8H3C660</accession>
<evidence type="ECO:0000313" key="5">
    <source>
        <dbReference type="EMBL" id="CAE6472879.1"/>
    </source>
</evidence>
<dbReference type="InterPro" id="IPR001245">
    <property type="entry name" value="Ser-Thr/Tyr_kinase_cat_dom"/>
</dbReference>
<dbReference type="Pfam" id="PF07714">
    <property type="entry name" value="PK_Tyr_Ser-Thr"/>
    <property type="match status" value="1"/>
</dbReference>
<dbReference type="PRINTS" id="PR00320">
    <property type="entry name" value="GPROTEINBRPT"/>
</dbReference>
<dbReference type="AlphaFoldDB" id="A0A8H3C660"/>
<feature type="repeat" description="WD" evidence="3">
    <location>
        <begin position="256"/>
        <end position="297"/>
    </location>
</feature>
<sequence length="675" mass="73964">MTSKIRTSVTGQSKLPLSVAIPTELPQPCPSLVVHDGHTNEITSFAFSPDGQSVASGSDDKTIRTWDAHSPFLIGEPLTGHHGSIKSVSYSPLGNIIASGSSDETIRLWDVNTRQQLGESINGNNSFRSVAFSPDAKLIASGCGGYSSNPSDFNVQLWDVQKMAAATYPFRGHTLDVCSVQFSPDGTRVVSGSWDNTIRVWNVERGRTIVGPLKGHTNLVRSVAFSPDGLQIVSCSYDGTLRLWDARDGGLIGSLYKGHTDGVNSVAFSSCGIYLASGGRDSTVRLWDIRTGRQVDQSFEEHTNTVHSVAFSPCGQCIASVSADCKFIIRRILANDPMTPSDLGSYMTPEDAGDSPQDEATQIVSHMSTEQIFECLIGAGCVDLSPQMDTRQDTAMIVSGGGFGDIWVGQLYNGTKVAIKAWRTDTLEQCRYKKLKRAARELFYWSRMNHRNIHQLMGVIVFKDQYLGMVSEWMENGHLHKYLQKYPNADRYQLCIDVASGLEYMHSQSTVHGDLKAINVLVSSAGIAMLSDFDFSVMSEASSLLFTETSNSRSGSVRWVAPEMLAEEAPVRTKESDVYALGMTMLEVFTGEVPYPQCRMDYSVIKSVTGGILPNRPTDRLKDDEKGNFVWELLLKCWSRDVSERPSAGQVVEATPFHVLAVSTFCSKHIAAAFA</sequence>
<feature type="repeat" description="WD" evidence="3">
    <location>
        <begin position="170"/>
        <end position="211"/>
    </location>
</feature>
<dbReference type="InterPro" id="IPR015943">
    <property type="entry name" value="WD40/YVTN_repeat-like_dom_sf"/>
</dbReference>
<evidence type="ECO:0000259" key="4">
    <source>
        <dbReference type="PROSITE" id="PS50011"/>
    </source>
</evidence>
<evidence type="ECO:0000256" key="3">
    <source>
        <dbReference type="PROSITE-ProRule" id="PRU00221"/>
    </source>
</evidence>
<feature type="repeat" description="WD" evidence="3">
    <location>
        <begin position="213"/>
        <end position="254"/>
    </location>
</feature>
<evidence type="ECO:0000313" key="6">
    <source>
        <dbReference type="Proteomes" id="UP000663841"/>
    </source>
</evidence>
<dbReference type="SUPFAM" id="SSF56112">
    <property type="entry name" value="Protein kinase-like (PK-like)"/>
    <property type="match status" value="1"/>
</dbReference>
<organism evidence="5 6">
    <name type="scientific">Rhizoctonia solani</name>
    <dbReference type="NCBI Taxonomy" id="456999"/>
    <lineage>
        <taxon>Eukaryota</taxon>
        <taxon>Fungi</taxon>
        <taxon>Dikarya</taxon>
        <taxon>Basidiomycota</taxon>
        <taxon>Agaricomycotina</taxon>
        <taxon>Agaricomycetes</taxon>
        <taxon>Cantharellales</taxon>
        <taxon>Ceratobasidiaceae</taxon>
        <taxon>Rhizoctonia</taxon>
    </lineage>
</organism>
<name>A0A8H3C660_9AGAM</name>
<dbReference type="CDD" id="cd00200">
    <property type="entry name" value="WD40"/>
    <property type="match status" value="1"/>
</dbReference>
<keyword evidence="1 3" id="KW-0853">WD repeat</keyword>
<evidence type="ECO:0000256" key="1">
    <source>
        <dbReference type="ARBA" id="ARBA00022574"/>
    </source>
</evidence>
<comment type="caution">
    <text evidence="5">The sequence shown here is derived from an EMBL/GenBank/DDBJ whole genome shotgun (WGS) entry which is preliminary data.</text>
</comment>
<dbReference type="PANTHER" id="PTHR45333">
    <property type="entry name" value="MEMBRANE PROTEIN-RELATED"/>
    <property type="match status" value="1"/>
</dbReference>